<sequence length="313" mass="34787">MMELSEACARLTQGDSSLTLFNMNNRCIGTEGIRKLHRACTGRHSAASSCDANPMKRSSTSPLSSTGPSSSSSIVMLWMEGNLINTTGCKEFESFLRCHNALKYLYLAHNAIADDGVAMLAPWCLKKLVTCDLSDNRITSAGMSHVADALRAKHCKIKTLCLESNMVGDEGAMMLADALRHNTSLKFMNLRFNGITERGMQAIRDVLASHNKTLRHLQLDETECMLGMSDSHSSYRHAHTQAAVRHNHINSDRWGELRAEIEFFLRLNAAGRRAFSNLRVPVAIFPHYLAGCSQDHSVMYALMLGRPDILERK</sequence>
<dbReference type="PANTHER" id="PTHR24113:SF12">
    <property type="entry name" value="RAN GTPASE-ACTIVATING PROTEIN 1"/>
    <property type="match status" value="1"/>
</dbReference>
<reference evidence="5" key="1">
    <citation type="submission" date="2021-01" db="EMBL/GenBank/DDBJ databases">
        <authorList>
            <person name="Corre E."/>
            <person name="Pelletier E."/>
            <person name="Niang G."/>
            <person name="Scheremetjew M."/>
            <person name="Finn R."/>
            <person name="Kale V."/>
            <person name="Holt S."/>
            <person name="Cochrane G."/>
            <person name="Meng A."/>
            <person name="Brown T."/>
            <person name="Cohen L."/>
        </authorList>
    </citation>
    <scope>NUCLEOTIDE SEQUENCE</scope>
    <source>
        <strain evidence="5">CCMP3328</strain>
    </source>
</reference>
<dbReference type="SUPFAM" id="SSF52047">
    <property type="entry name" value="RNI-like"/>
    <property type="match status" value="1"/>
</dbReference>
<proteinExistence type="predicted"/>
<protein>
    <submittedName>
        <fullName evidence="5">Uncharacterized protein</fullName>
    </submittedName>
</protein>
<dbReference type="GO" id="GO:0048471">
    <property type="term" value="C:perinuclear region of cytoplasm"/>
    <property type="evidence" value="ECO:0007669"/>
    <property type="project" value="TreeGrafter"/>
</dbReference>
<dbReference type="GO" id="GO:0006913">
    <property type="term" value="P:nucleocytoplasmic transport"/>
    <property type="evidence" value="ECO:0007669"/>
    <property type="project" value="TreeGrafter"/>
</dbReference>
<organism evidence="5">
    <name type="scientific">Craspedostauros australis</name>
    <dbReference type="NCBI Taxonomy" id="1486917"/>
    <lineage>
        <taxon>Eukaryota</taxon>
        <taxon>Sar</taxon>
        <taxon>Stramenopiles</taxon>
        <taxon>Ochrophyta</taxon>
        <taxon>Bacillariophyta</taxon>
        <taxon>Bacillariophyceae</taxon>
        <taxon>Bacillariophycidae</taxon>
        <taxon>Naviculales</taxon>
        <taxon>Naviculaceae</taxon>
        <taxon>Craspedostauros</taxon>
    </lineage>
</organism>
<name>A0A7R9WVR6_9STRA</name>
<dbReference type="InterPro" id="IPR027038">
    <property type="entry name" value="RanGap"/>
</dbReference>
<dbReference type="AlphaFoldDB" id="A0A7R9WVR6"/>
<accession>A0A7R9WVR6</accession>
<keyword evidence="1" id="KW-0343">GTPase activation</keyword>
<gene>
    <name evidence="5" type="ORF">CAUS1442_LOCUS7597</name>
</gene>
<evidence type="ECO:0000256" key="1">
    <source>
        <dbReference type="ARBA" id="ARBA00022468"/>
    </source>
</evidence>
<evidence type="ECO:0000256" key="4">
    <source>
        <dbReference type="SAM" id="MobiDB-lite"/>
    </source>
</evidence>
<keyword evidence="3" id="KW-0677">Repeat</keyword>
<feature type="compositionally biased region" description="Low complexity" evidence="4">
    <location>
        <begin position="58"/>
        <end position="69"/>
    </location>
</feature>
<dbReference type="GO" id="GO:0005829">
    <property type="term" value="C:cytosol"/>
    <property type="evidence" value="ECO:0007669"/>
    <property type="project" value="TreeGrafter"/>
</dbReference>
<dbReference type="SMART" id="SM00368">
    <property type="entry name" value="LRR_RI"/>
    <property type="match status" value="4"/>
</dbReference>
<feature type="region of interest" description="Disordered" evidence="4">
    <location>
        <begin position="45"/>
        <end position="69"/>
    </location>
</feature>
<keyword evidence="2" id="KW-0433">Leucine-rich repeat</keyword>
<dbReference type="Pfam" id="PF13516">
    <property type="entry name" value="LRR_6"/>
    <property type="match status" value="3"/>
</dbReference>
<dbReference type="Gene3D" id="3.80.10.10">
    <property type="entry name" value="Ribonuclease Inhibitor"/>
    <property type="match status" value="2"/>
</dbReference>
<dbReference type="EMBL" id="HBEF01012070">
    <property type="protein sequence ID" value="CAD8335492.1"/>
    <property type="molecule type" value="Transcribed_RNA"/>
</dbReference>
<dbReference type="InterPro" id="IPR001611">
    <property type="entry name" value="Leu-rich_rpt"/>
</dbReference>
<evidence type="ECO:0000313" key="5">
    <source>
        <dbReference type="EMBL" id="CAD8335492.1"/>
    </source>
</evidence>
<dbReference type="InterPro" id="IPR032675">
    <property type="entry name" value="LRR_dom_sf"/>
</dbReference>
<dbReference type="PANTHER" id="PTHR24113">
    <property type="entry name" value="RAN GTPASE-ACTIVATING PROTEIN 1"/>
    <property type="match status" value="1"/>
</dbReference>
<evidence type="ECO:0000256" key="3">
    <source>
        <dbReference type="ARBA" id="ARBA00022737"/>
    </source>
</evidence>
<dbReference type="GO" id="GO:0005096">
    <property type="term" value="F:GTPase activator activity"/>
    <property type="evidence" value="ECO:0007669"/>
    <property type="project" value="UniProtKB-KW"/>
</dbReference>
<evidence type="ECO:0000256" key="2">
    <source>
        <dbReference type="ARBA" id="ARBA00022614"/>
    </source>
</evidence>
<dbReference type="GO" id="GO:0031267">
    <property type="term" value="F:small GTPase binding"/>
    <property type="evidence" value="ECO:0007669"/>
    <property type="project" value="TreeGrafter"/>
</dbReference>
<dbReference type="GO" id="GO:0005634">
    <property type="term" value="C:nucleus"/>
    <property type="evidence" value="ECO:0007669"/>
    <property type="project" value="TreeGrafter"/>
</dbReference>